<evidence type="ECO:0000259" key="2">
    <source>
        <dbReference type="Pfam" id="PF16095"/>
    </source>
</evidence>
<reference evidence="3 4" key="1">
    <citation type="submission" date="2024-11" db="EMBL/GenBank/DDBJ databases">
        <title>Chromosome-level genome assembly of the freshwater bivalve Anodonta woodiana.</title>
        <authorList>
            <person name="Chen X."/>
        </authorList>
    </citation>
    <scope>NUCLEOTIDE SEQUENCE [LARGE SCALE GENOMIC DNA]</scope>
    <source>
        <strain evidence="3">MN2024</strain>
        <tissue evidence="3">Gills</tissue>
    </source>
</reference>
<name>A0ABD3XUS4_SINWO</name>
<organism evidence="3 4">
    <name type="scientific">Sinanodonta woodiana</name>
    <name type="common">Chinese pond mussel</name>
    <name type="synonym">Anodonta woodiana</name>
    <dbReference type="NCBI Taxonomy" id="1069815"/>
    <lineage>
        <taxon>Eukaryota</taxon>
        <taxon>Metazoa</taxon>
        <taxon>Spiralia</taxon>
        <taxon>Lophotrochozoa</taxon>
        <taxon>Mollusca</taxon>
        <taxon>Bivalvia</taxon>
        <taxon>Autobranchia</taxon>
        <taxon>Heteroconchia</taxon>
        <taxon>Palaeoheterodonta</taxon>
        <taxon>Unionida</taxon>
        <taxon>Unionoidea</taxon>
        <taxon>Unionidae</taxon>
        <taxon>Unioninae</taxon>
        <taxon>Sinanodonta</taxon>
    </lineage>
</organism>
<proteinExistence type="predicted"/>
<comment type="caution">
    <text evidence="3">The sequence shown here is derived from an EMBL/GenBank/DDBJ whole genome shotgun (WGS) entry which is preliminary data.</text>
</comment>
<keyword evidence="4" id="KW-1185">Reference proteome</keyword>
<dbReference type="EMBL" id="JBJQND010000001">
    <property type="protein sequence ID" value="KAL3889173.1"/>
    <property type="molecule type" value="Genomic_DNA"/>
</dbReference>
<accession>A0ABD3XUS4</accession>
<gene>
    <name evidence="3" type="ORF">ACJMK2_001524</name>
</gene>
<evidence type="ECO:0000256" key="1">
    <source>
        <dbReference type="ARBA" id="ARBA00022737"/>
    </source>
</evidence>
<feature type="domain" description="COR" evidence="2">
    <location>
        <begin position="79"/>
        <end position="221"/>
    </location>
</feature>
<sequence>MVVLIVSHYWNASIENIREEVIRAYFLQIREMLRNRPIVLHLMDSIAIDNTQFDPKLEDLKRRIFKLASNQPYWGEEKPARWIPLEQAIMTLKVSGVKVVPLSLIEEMNGSSSVRIKDREELELFLTFQHEIGTILYFSAEGLREKVVLDPQWMIDALKSLITAEMFIMQNPAIIKRWYDLKNKGKLTHELIDAVWNKEEKPDFHDNKDHIIRLMEKLNIIAMPMSYSEDGMLVK</sequence>
<evidence type="ECO:0000313" key="4">
    <source>
        <dbReference type="Proteomes" id="UP001634394"/>
    </source>
</evidence>
<dbReference type="InterPro" id="IPR032171">
    <property type="entry name" value="COR-A"/>
</dbReference>
<keyword evidence="1" id="KW-0677">Repeat</keyword>
<dbReference type="AlphaFoldDB" id="A0ABD3XUS4"/>
<feature type="non-terminal residue" evidence="3">
    <location>
        <position position="235"/>
    </location>
</feature>
<dbReference type="InterPro" id="IPR036388">
    <property type="entry name" value="WH-like_DNA-bd_sf"/>
</dbReference>
<protein>
    <recommendedName>
        <fullName evidence="2">COR domain-containing protein</fullName>
    </recommendedName>
</protein>
<evidence type="ECO:0000313" key="3">
    <source>
        <dbReference type="EMBL" id="KAL3889173.1"/>
    </source>
</evidence>
<dbReference type="Gene3D" id="1.10.10.10">
    <property type="entry name" value="Winged helix-like DNA-binding domain superfamily/Winged helix DNA-binding domain"/>
    <property type="match status" value="1"/>
</dbReference>
<dbReference type="Proteomes" id="UP001634394">
    <property type="component" value="Unassembled WGS sequence"/>
</dbReference>
<dbReference type="Pfam" id="PF16095">
    <property type="entry name" value="COR-A"/>
    <property type="match status" value="1"/>
</dbReference>